<dbReference type="InterPro" id="IPR018062">
    <property type="entry name" value="HTH_AraC-typ_CS"/>
</dbReference>
<organism evidence="6 7">
    <name type="scientific">Paenibacillus polysaccharolyticus</name>
    <dbReference type="NCBI Taxonomy" id="582692"/>
    <lineage>
        <taxon>Bacteria</taxon>
        <taxon>Bacillati</taxon>
        <taxon>Bacillota</taxon>
        <taxon>Bacilli</taxon>
        <taxon>Bacillales</taxon>
        <taxon>Paenibacillaceae</taxon>
        <taxon>Paenibacillus</taxon>
    </lineage>
</organism>
<dbReference type="SMART" id="SM00342">
    <property type="entry name" value="HTH_ARAC"/>
    <property type="match status" value="1"/>
</dbReference>
<dbReference type="PANTHER" id="PTHR43280:SF10">
    <property type="entry name" value="REGULATORY PROTEIN POCR"/>
    <property type="match status" value="1"/>
</dbReference>
<keyword evidence="1" id="KW-0805">Transcription regulation</keyword>
<dbReference type="SUPFAM" id="SSF46689">
    <property type="entry name" value="Homeodomain-like"/>
    <property type="match status" value="2"/>
</dbReference>
<protein>
    <submittedName>
        <fullName evidence="6">AraC-type DNA-binding protein</fullName>
    </submittedName>
</protein>
<feature type="transmembrane region" description="Helical" evidence="4">
    <location>
        <begin position="311"/>
        <end position="331"/>
    </location>
</feature>
<keyword evidence="4" id="KW-0472">Membrane</keyword>
<dbReference type="InterPro" id="IPR018060">
    <property type="entry name" value="HTH_AraC"/>
</dbReference>
<dbReference type="PROSITE" id="PS01124">
    <property type="entry name" value="HTH_ARAC_FAMILY_2"/>
    <property type="match status" value="1"/>
</dbReference>
<sequence length="779" mass="88505">MKKWSSAWAGLALSYGSIVIVIVLLICSFFYIYFSRSYNEELRNKNQLILENTARTIERTVLKRVQQMYVDLSLNKSANIRLFADQEDRNELNQVVDLQELLKAKVAANTDIVQGIHLYYPARNIMLSSLYGLRYKADQSEGSVYYADWLQEMRTSKHNSLWTPVRHIPKDIFSSQTSENTNGLFTYAHSYPFRSTGETSDVIIAIDVKEEAVNTIIENMMPSQYQHTVIVNAAGNAVSRLQEQSSGQSDMYAASLKKALKLGHAKGSFDEKIGDSPYVVSYQTLPSTQWMIYSATPSSYYYEQSIMIQKLILGICLIALLIGLILSAVLVRANYSPIKRLVGRIKDLSGTTSHQVTNEFRLIDNAFLHLKEQVNHLEETVHANSAAVRHKAVLNLLQGNPEHRPWKEERAALGIARQYKEYCCMLMNTGAAIAESGSSKQPETIAKLMHGLECLSLQDSRLIAEELPDKRFAIILCTDVASEALLDKFAELLLAETRQQLQPDIQLSTGCWVKDLRDIHQSFNEAQALMKYAYLLPELHILKDHSLLQREHSLDEIPQTLLAKFRDKLQSRQLDEAVGTIEQVVEQMREGQFPADYCHFILSNMVFIYSDVAKNVRYKHPLQFGHPDLYHEYTNLHDILAYRNWLTASITTFIEETENRNSDRAVSTIELAKQYIEANLSDDLSLEAVGSKVFLSPKYLSKLFKEEMGVTYTDYVTSRRMEQAKLLIENNNMTIDRVASSVGYGTTAYFIKRFKEMYGCTPGNYVRNLSSAAISEAGS</sequence>
<dbReference type="Gene3D" id="1.10.10.60">
    <property type="entry name" value="Homeodomain-like"/>
    <property type="match status" value="2"/>
</dbReference>
<dbReference type="PROSITE" id="PS00041">
    <property type="entry name" value="HTH_ARAC_FAMILY_1"/>
    <property type="match status" value="1"/>
</dbReference>
<keyword evidence="4" id="KW-0812">Transmembrane</keyword>
<feature type="transmembrane region" description="Helical" evidence="4">
    <location>
        <begin position="12"/>
        <end position="34"/>
    </location>
</feature>
<evidence type="ECO:0000313" key="7">
    <source>
        <dbReference type="Proteomes" id="UP000198538"/>
    </source>
</evidence>
<keyword evidence="3" id="KW-0804">Transcription</keyword>
<keyword evidence="4" id="KW-1133">Transmembrane helix</keyword>
<reference evidence="7" key="1">
    <citation type="submission" date="2016-10" db="EMBL/GenBank/DDBJ databases">
        <authorList>
            <person name="Varghese N."/>
            <person name="Submissions S."/>
        </authorList>
    </citation>
    <scope>NUCLEOTIDE SEQUENCE [LARGE SCALE GENOMIC DNA]</scope>
    <source>
        <strain evidence="7">BL9</strain>
    </source>
</reference>
<dbReference type="Proteomes" id="UP000198538">
    <property type="component" value="Unassembled WGS sequence"/>
</dbReference>
<evidence type="ECO:0000256" key="4">
    <source>
        <dbReference type="SAM" id="Phobius"/>
    </source>
</evidence>
<dbReference type="Gene3D" id="3.30.450.20">
    <property type="entry name" value="PAS domain"/>
    <property type="match status" value="1"/>
</dbReference>
<gene>
    <name evidence="6" type="ORF">SAMN05720606_11527</name>
</gene>
<name>A0A1G5KIK5_9BACL</name>
<dbReference type="GO" id="GO:0003700">
    <property type="term" value="F:DNA-binding transcription factor activity"/>
    <property type="evidence" value="ECO:0007669"/>
    <property type="project" value="InterPro"/>
</dbReference>
<keyword evidence="7" id="KW-1185">Reference proteome</keyword>
<dbReference type="AlphaFoldDB" id="A0A1G5KIK5"/>
<keyword evidence="2 6" id="KW-0238">DNA-binding</keyword>
<dbReference type="Pfam" id="PF12833">
    <property type="entry name" value="HTH_18"/>
    <property type="match status" value="1"/>
</dbReference>
<evidence type="ECO:0000259" key="5">
    <source>
        <dbReference type="PROSITE" id="PS01124"/>
    </source>
</evidence>
<dbReference type="InterPro" id="IPR009057">
    <property type="entry name" value="Homeodomain-like_sf"/>
</dbReference>
<dbReference type="STRING" id="582692.SAMN05720606_11527"/>
<evidence type="ECO:0000256" key="3">
    <source>
        <dbReference type="ARBA" id="ARBA00023163"/>
    </source>
</evidence>
<evidence type="ECO:0000256" key="2">
    <source>
        <dbReference type="ARBA" id="ARBA00023125"/>
    </source>
</evidence>
<dbReference type="PANTHER" id="PTHR43280">
    <property type="entry name" value="ARAC-FAMILY TRANSCRIPTIONAL REGULATOR"/>
    <property type="match status" value="1"/>
</dbReference>
<evidence type="ECO:0000313" key="6">
    <source>
        <dbReference type="EMBL" id="SCY99779.1"/>
    </source>
</evidence>
<evidence type="ECO:0000256" key="1">
    <source>
        <dbReference type="ARBA" id="ARBA00023015"/>
    </source>
</evidence>
<proteinExistence type="predicted"/>
<accession>A0A1G5KIK5</accession>
<dbReference type="EMBL" id="FMVM01000015">
    <property type="protein sequence ID" value="SCY99779.1"/>
    <property type="molecule type" value="Genomic_DNA"/>
</dbReference>
<dbReference type="RefSeq" id="WP_090923454.1">
    <property type="nucleotide sequence ID" value="NZ_FMVM01000015.1"/>
</dbReference>
<feature type="domain" description="HTH araC/xylS-type" evidence="5">
    <location>
        <begin position="670"/>
        <end position="768"/>
    </location>
</feature>
<dbReference type="GO" id="GO:0043565">
    <property type="term" value="F:sequence-specific DNA binding"/>
    <property type="evidence" value="ECO:0007669"/>
    <property type="project" value="InterPro"/>
</dbReference>